<dbReference type="EMBL" id="CP017147">
    <property type="protein sequence ID" value="AOO83439.1"/>
    <property type="molecule type" value="Genomic_DNA"/>
</dbReference>
<evidence type="ECO:0008006" key="3">
    <source>
        <dbReference type="Google" id="ProtNLM"/>
    </source>
</evidence>
<reference evidence="1 2" key="1">
    <citation type="journal article" date="2015" name="Antonie Van Leeuwenhoek">
        <title>Bosea vaviloviae sp. nov., a new species of slow-growing rhizobia isolated from nodules of the relict species Vavilovia formosa (Stev.) Fed.</title>
        <authorList>
            <person name="Safronova V.I."/>
            <person name="Kuznetsova I.G."/>
            <person name="Sazanova A.L."/>
            <person name="Kimeklis A.K."/>
            <person name="Belimov A.A."/>
            <person name="Andronov E.E."/>
            <person name="Pinaev A.G."/>
            <person name="Chizhevskaya E.P."/>
            <person name="Pukhaev A.R."/>
            <person name="Popov K.P."/>
            <person name="Willems A."/>
            <person name="Tikhonovich I.A."/>
        </authorList>
    </citation>
    <scope>NUCLEOTIDE SEQUENCE [LARGE SCALE GENOMIC DNA]</scope>
    <source>
        <strain evidence="1 2">Vaf18</strain>
    </source>
</reference>
<keyword evidence="2" id="KW-1185">Reference proteome</keyword>
<accession>A0A1D7U7X1</accession>
<protein>
    <recommendedName>
        <fullName evidence="3">Transcriptional activator HlyU</fullName>
    </recommendedName>
</protein>
<dbReference type="Proteomes" id="UP000094969">
    <property type="component" value="Chromosome"/>
</dbReference>
<evidence type="ECO:0000313" key="2">
    <source>
        <dbReference type="Proteomes" id="UP000094969"/>
    </source>
</evidence>
<evidence type="ECO:0000313" key="1">
    <source>
        <dbReference type="EMBL" id="AOO83439.1"/>
    </source>
</evidence>
<dbReference type="InterPro" id="IPR018772">
    <property type="entry name" value="Transcription_activator_HlyU"/>
</dbReference>
<gene>
    <name evidence="1" type="ORF">BHK69_26035</name>
</gene>
<dbReference type="RefSeq" id="WP_069692639.1">
    <property type="nucleotide sequence ID" value="NZ_CP017147.1"/>
</dbReference>
<proteinExistence type="predicted"/>
<sequence length="95" mass="10355">MSFLKSLFGLGGKASETPAGPLKSIEHNGFTIHATPYQEGGQHQLCGVVEKEIDGELRQHRFVRADRFPGAEEAADFALVKGKQLVDEQGDALFK</sequence>
<dbReference type="STRING" id="1526658.BHK69_26035"/>
<dbReference type="Pfam" id="PF10115">
    <property type="entry name" value="HlyU"/>
    <property type="match status" value="1"/>
</dbReference>
<dbReference type="KEGG" id="bvv:BHK69_26035"/>
<name>A0A1D7U7X1_9HYPH</name>
<organism evidence="1 2">
    <name type="scientific">Bosea vaviloviae</name>
    <dbReference type="NCBI Taxonomy" id="1526658"/>
    <lineage>
        <taxon>Bacteria</taxon>
        <taxon>Pseudomonadati</taxon>
        <taxon>Pseudomonadota</taxon>
        <taxon>Alphaproteobacteria</taxon>
        <taxon>Hyphomicrobiales</taxon>
        <taxon>Boseaceae</taxon>
        <taxon>Bosea</taxon>
    </lineage>
</organism>
<dbReference type="OrthoDB" id="9800971at2"/>
<dbReference type="AlphaFoldDB" id="A0A1D7U7X1"/>